<dbReference type="Pfam" id="PF02625">
    <property type="entry name" value="XdhC_CoxI"/>
    <property type="match status" value="1"/>
</dbReference>
<proteinExistence type="predicted"/>
<dbReference type="Proteomes" id="UP001548590">
    <property type="component" value="Unassembled WGS sequence"/>
</dbReference>
<dbReference type="Gene3D" id="3.40.50.720">
    <property type="entry name" value="NAD(P)-binding Rossmann-like Domain"/>
    <property type="match status" value="1"/>
</dbReference>
<dbReference type="PANTHER" id="PTHR30388">
    <property type="entry name" value="ALDEHYDE OXIDOREDUCTASE MOLYBDENUM COFACTOR ASSEMBLY PROTEIN"/>
    <property type="match status" value="1"/>
</dbReference>
<feature type="domain" description="XdhC Rossmann" evidence="2">
    <location>
        <begin position="164"/>
        <end position="305"/>
    </location>
</feature>
<sequence length="327" mass="34956">MNWLAAIPLRLAQGPLVLVTVAGVRGSAPREAGASMLVGPDFVEDTIGGGHLEWEAIAEARARLLTAHLTPALRHFPLAASLGQCCGGVVWLAFETLLPEDLTVWQQRAASNADGIPSTRRLSGTARCCEWSGEEQPGRLQLPAAGSEHDWQMLQPVRPPTFCLSVHGAGHVGRALVQILAPLAIRLRWCDARAELLADAPAGVECVGESDPLEAVMGAPAGSSHVVLTHDHALDLALSEAILTRGDFHWFGLIGSQSKRTRFRQELARRGFTPGQIARMQTPIGIEGIRDKAPQAIAIAVAAQILQQRERALAALRDTATCPRHSG</sequence>
<gene>
    <name evidence="3" type="primary">xdhC</name>
    <name evidence="3" type="ORF">ABVT11_10545</name>
</gene>
<accession>A0ABV2CQT2</accession>
<organism evidence="3 4">
    <name type="scientific">Uliginosibacterium paludis</name>
    <dbReference type="NCBI Taxonomy" id="1615952"/>
    <lineage>
        <taxon>Bacteria</taxon>
        <taxon>Pseudomonadati</taxon>
        <taxon>Pseudomonadota</taxon>
        <taxon>Betaproteobacteria</taxon>
        <taxon>Rhodocyclales</taxon>
        <taxon>Zoogloeaceae</taxon>
        <taxon>Uliginosibacterium</taxon>
    </lineage>
</organism>
<dbReference type="PANTHER" id="PTHR30388:SF6">
    <property type="entry name" value="XANTHINE DEHYDROGENASE SUBUNIT A-RELATED"/>
    <property type="match status" value="1"/>
</dbReference>
<protein>
    <submittedName>
        <fullName evidence="3">Xanthine dehydrogenase accessory protein XdhC</fullName>
    </submittedName>
</protein>
<evidence type="ECO:0000313" key="4">
    <source>
        <dbReference type="Proteomes" id="UP001548590"/>
    </source>
</evidence>
<dbReference type="InterPro" id="IPR014308">
    <property type="entry name" value="Xanthine_DH_XdhC"/>
</dbReference>
<evidence type="ECO:0000313" key="3">
    <source>
        <dbReference type="EMBL" id="MET1490264.1"/>
    </source>
</evidence>
<evidence type="ECO:0000259" key="1">
    <source>
        <dbReference type="Pfam" id="PF02625"/>
    </source>
</evidence>
<evidence type="ECO:0000259" key="2">
    <source>
        <dbReference type="Pfam" id="PF13478"/>
    </source>
</evidence>
<dbReference type="InterPro" id="IPR003777">
    <property type="entry name" value="XdhC_CoxI"/>
</dbReference>
<dbReference type="NCBIfam" id="TIGR02964">
    <property type="entry name" value="xanthine_xdhC"/>
    <property type="match status" value="1"/>
</dbReference>
<dbReference type="Pfam" id="PF13478">
    <property type="entry name" value="XdhC_C"/>
    <property type="match status" value="1"/>
</dbReference>
<comment type="caution">
    <text evidence="3">The sequence shown here is derived from an EMBL/GenBank/DDBJ whole genome shotgun (WGS) entry which is preliminary data.</text>
</comment>
<reference evidence="3 4" key="1">
    <citation type="submission" date="2024-07" db="EMBL/GenBank/DDBJ databases">
        <title>Uliginosibacterium paludis KCTC:42655.</title>
        <authorList>
            <person name="Kim M.K."/>
        </authorList>
    </citation>
    <scope>NUCLEOTIDE SEQUENCE [LARGE SCALE GENOMIC DNA]</scope>
    <source>
        <strain evidence="3 4">KCTC 42655</strain>
    </source>
</reference>
<dbReference type="InterPro" id="IPR027051">
    <property type="entry name" value="XdhC_Rossmann_dom"/>
</dbReference>
<feature type="domain" description="XdhC- CoxI" evidence="1">
    <location>
        <begin position="12"/>
        <end position="67"/>
    </location>
</feature>
<name>A0ABV2CQT2_9RHOO</name>
<dbReference type="InterPro" id="IPR052698">
    <property type="entry name" value="MoCofactor_Util/Proc"/>
</dbReference>
<keyword evidence="4" id="KW-1185">Reference proteome</keyword>
<dbReference type="RefSeq" id="WP_345928461.1">
    <property type="nucleotide sequence ID" value="NZ_JBDIVF010000006.1"/>
</dbReference>
<dbReference type="EMBL" id="JBEWLZ010000005">
    <property type="protein sequence ID" value="MET1490264.1"/>
    <property type="molecule type" value="Genomic_DNA"/>
</dbReference>